<comment type="caution">
    <text evidence="2">The sequence shown here is derived from an EMBL/GenBank/DDBJ whole genome shotgun (WGS) entry which is preliminary data.</text>
</comment>
<dbReference type="RefSeq" id="WP_379787401.1">
    <property type="nucleotide sequence ID" value="NZ_JBHSKY010000008.1"/>
</dbReference>
<evidence type="ECO:0000313" key="3">
    <source>
        <dbReference type="Proteomes" id="UP001596118"/>
    </source>
</evidence>
<dbReference type="Proteomes" id="UP001596118">
    <property type="component" value="Unassembled WGS sequence"/>
</dbReference>
<name>A0ABD5R210_9EURY</name>
<keyword evidence="1" id="KW-1133">Transmembrane helix</keyword>
<keyword evidence="3" id="KW-1185">Reference proteome</keyword>
<keyword evidence="1" id="KW-0812">Transmembrane</keyword>
<protein>
    <submittedName>
        <fullName evidence="2">Uncharacterized protein</fullName>
    </submittedName>
</protein>
<evidence type="ECO:0000256" key="1">
    <source>
        <dbReference type="SAM" id="Phobius"/>
    </source>
</evidence>
<evidence type="ECO:0000313" key="2">
    <source>
        <dbReference type="EMBL" id="MFC5278916.1"/>
    </source>
</evidence>
<sequence>MEMNGPLEILLSLASFGVVGGALLYVSPYTVQQAMDQVVSPLIDRALHHPLFALAIGLSVVFLFLFGGEGGAGGEI</sequence>
<feature type="transmembrane region" description="Helical" evidence="1">
    <location>
        <begin position="7"/>
        <end position="26"/>
    </location>
</feature>
<organism evidence="2 3">
    <name type="scientific">Halorubrum rubrum</name>
    <dbReference type="NCBI Taxonomy" id="1126240"/>
    <lineage>
        <taxon>Archaea</taxon>
        <taxon>Methanobacteriati</taxon>
        <taxon>Methanobacteriota</taxon>
        <taxon>Stenosarchaea group</taxon>
        <taxon>Halobacteria</taxon>
        <taxon>Halobacteriales</taxon>
        <taxon>Haloferacaceae</taxon>
        <taxon>Halorubrum</taxon>
    </lineage>
</organism>
<gene>
    <name evidence="2" type="ORF">ACFPM1_09140</name>
</gene>
<dbReference type="AlphaFoldDB" id="A0ABD5R210"/>
<dbReference type="EMBL" id="JBHSKY010000008">
    <property type="protein sequence ID" value="MFC5278916.1"/>
    <property type="molecule type" value="Genomic_DNA"/>
</dbReference>
<reference evidence="2 3" key="1">
    <citation type="journal article" date="2019" name="Int. J. Syst. Evol. Microbiol.">
        <title>The Global Catalogue of Microorganisms (GCM) 10K type strain sequencing project: providing services to taxonomists for standard genome sequencing and annotation.</title>
        <authorList>
            <consortium name="The Broad Institute Genomics Platform"/>
            <consortium name="The Broad Institute Genome Sequencing Center for Infectious Disease"/>
            <person name="Wu L."/>
            <person name="Ma J."/>
        </authorList>
    </citation>
    <scope>NUCLEOTIDE SEQUENCE [LARGE SCALE GENOMIC DNA]</scope>
    <source>
        <strain evidence="2 3">CGMCC 1.12124</strain>
    </source>
</reference>
<accession>A0ABD5R210</accession>
<feature type="transmembrane region" description="Helical" evidence="1">
    <location>
        <begin position="46"/>
        <end position="66"/>
    </location>
</feature>
<keyword evidence="1" id="KW-0472">Membrane</keyword>
<proteinExistence type="predicted"/>